<dbReference type="EMBL" id="JACHGF010000011">
    <property type="protein sequence ID" value="MBB5286677.1"/>
    <property type="molecule type" value="Genomic_DNA"/>
</dbReference>
<dbReference type="PANTHER" id="PTHR34477">
    <property type="entry name" value="UPF0213 PROTEIN YHBQ"/>
    <property type="match status" value="1"/>
</dbReference>
<dbReference type="GO" id="GO:0004519">
    <property type="term" value="F:endonuclease activity"/>
    <property type="evidence" value="ECO:0007669"/>
    <property type="project" value="UniProtKB-KW"/>
</dbReference>
<accession>A0A840TYP8</accession>
<dbReference type="InterPro" id="IPR050190">
    <property type="entry name" value="UPF0213_domain"/>
</dbReference>
<gene>
    <name evidence="3" type="ORF">HNQ92_004838</name>
</gene>
<feature type="domain" description="GIY-YIG" evidence="2">
    <location>
        <begin position="4"/>
        <end position="82"/>
    </location>
</feature>
<dbReference type="Pfam" id="PF01541">
    <property type="entry name" value="GIY-YIG"/>
    <property type="match status" value="1"/>
</dbReference>
<comment type="similarity">
    <text evidence="1">Belongs to the UPF0213 family.</text>
</comment>
<dbReference type="CDD" id="cd10448">
    <property type="entry name" value="GIY-YIG_unchar_3"/>
    <property type="match status" value="1"/>
</dbReference>
<comment type="caution">
    <text evidence="3">The sequence shown here is derived from an EMBL/GenBank/DDBJ whole genome shotgun (WGS) entry which is preliminary data.</text>
</comment>
<evidence type="ECO:0000313" key="4">
    <source>
        <dbReference type="Proteomes" id="UP000557307"/>
    </source>
</evidence>
<dbReference type="SUPFAM" id="SSF82771">
    <property type="entry name" value="GIY-YIG endonuclease"/>
    <property type="match status" value="1"/>
</dbReference>
<evidence type="ECO:0000259" key="2">
    <source>
        <dbReference type="PROSITE" id="PS50164"/>
    </source>
</evidence>
<reference evidence="3 4" key="1">
    <citation type="submission" date="2020-08" db="EMBL/GenBank/DDBJ databases">
        <title>Genomic Encyclopedia of Type Strains, Phase IV (KMG-IV): sequencing the most valuable type-strain genomes for metagenomic binning, comparative biology and taxonomic classification.</title>
        <authorList>
            <person name="Goeker M."/>
        </authorList>
    </citation>
    <scope>NUCLEOTIDE SEQUENCE [LARGE SCALE GENOMIC DNA]</scope>
    <source>
        <strain evidence="3 4">DSM 105074</strain>
    </source>
</reference>
<keyword evidence="3" id="KW-0540">Nuclease</keyword>
<dbReference type="RefSeq" id="WP_184178066.1">
    <property type="nucleotide sequence ID" value="NZ_JACHGF010000011.1"/>
</dbReference>
<name>A0A840TYP8_9BACT</name>
<dbReference type="InterPro" id="IPR000305">
    <property type="entry name" value="GIY-YIG_endonuc"/>
</dbReference>
<dbReference type="AlphaFoldDB" id="A0A840TYP8"/>
<keyword evidence="4" id="KW-1185">Reference proteome</keyword>
<dbReference type="PROSITE" id="PS50164">
    <property type="entry name" value="GIY_YIG"/>
    <property type="match status" value="1"/>
</dbReference>
<dbReference type="PANTHER" id="PTHR34477:SF5">
    <property type="entry name" value="BSL5627 PROTEIN"/>
    <property type="match status" value="1"/>
</dbReference>
<protein>
    <submittedName>
        <fullName evidence="3">Putative endonuclease</fullName>
    </submittedName>
</protein>
<keyword evidence="3" id="KW-0255">Endonuclease</keyword>
<evidence type="ECO:0000313" key="3">
    <source>
        <dbReference type="EMBL" id="MBB5286677.1"/>
    </source>
</evidence>
<evidence type="ECO:0000256" key="1">
    <source>
        <dbReference type="ARBA" id="ARBA00007435"/>
    </source>
</evidence>
<sequence length="100" mass="12232">MKDHAYYVYITTNPARTVLYTGMTNDLVRRLAEHYDARGKAEHFAGKYFCYQLVYWEFHPYVNHAIEREKQIKGWRREKKEALIRDFNPKWRFLNEEIKG</sequence>
<keyword evidence="3" id="KW-0378">Hydrolase</keyword>
<dbReference type="Proteomes" id="UP000557307">
    <property type="component" value="Unassembled WGS sequence"/>
</dbReference>
<dbReference type="Gene3D" id="3.40.1440.10">
    <property type="entry name" value="GIY-YIG endonuclease"/>
    <property type="match status" value="1"/>
</dbReference>
<dbReference type="InterPro" id="IPR035901">
    <property type="entry name" value="GIY-YIG_endonuc_sf"/>
</dbReference>
<proteinExistence type="inferred from homology"/>
<organism evidence="3 4">
    <name type="scientific">Rhabdobacter roseus</name>
    <dbReference type="NCBI Taxonomy" id="1655419"/>
    <lineage>
        <taxon>Bacteria</taxon>
        <taxon>Pseudomonadati</taxon>
        <taxon>Bacteroidota</taxon>
        <taxon>Cytophagia</taxon>
        <taxon>Cytophagales</taxon>
        <taxon>Cytophagaceae</taxon>
        <taxon>Rhabdobacter</taxon>
    </lineage>
</organism>